<comment type="caution">
    <text evidence="2">The sequence shown here is derived from an EMBL/GenBank/DDBJ whole genome shotgun (WGS) entry which is preliminary data.</text>
</comment>
<feature type="region of interest" description="Disordered" evidence="1">
    <location>
        <begin position="1"/>
        <end position="39"/>
    </location>
</feature>
<sequence length="974" mass="109760">MEQRRNAKVGKREIPEKTRRPAVSSGAIPTCENPGATPPEIEPGFAASLIECLGIDAKRRLTHVRVSNFSVSYYYISNTRHTGGHLEECSLGAGISQFCVAPVQNTHEDFLSSSITSHDRWTEGRLVDTTDDCESSVNRKSRVVMDYPAYHPDSPRSVGIIFSETATRMSLAVERNSLTRARTRRKNCWLLQCRESVYSRQPQCLFTLACRTECTTNQKQGFQHVLLVSVMAMSVRDPVTSAGLAVASISAFIWEKFDFLKQDALKCPRKEVEQATWVVWILHLHLHVHVFISKIFPLQFCGKWHVFLVLATSKYAHQGNACGLPGYVVLSTFHGTWIRGERARGYVVNVLVDTTAWIRHMQVVLRIMGRLHRKYGQPASPVKRLQHLEREDEEAGAHALDLGPCKIEVVSLPLRRLDPLAESKSKREKKRVRESGDRVRVREIWTARNNKVLRANEVRMERRRMQDRGKRESPEKTKPLRVGAMVYKIREPVQPISMPLSHSPKRAGKSTRNFRSLRVEATSPSLLLRLANLHRLFTVKAEEKFSFGTKLVAFIVYSLYEAKEKRGKGEECLRTMFLLLTSEYPACTKAPRVRNIDMPVACTAVHVISGDERILYALLLIVLQAGKQSSESGYGWLATLQLAAPRAGVNLSVRPAHWPEAGRRVPLRHGVPRKWHTDALLPPYFHKLLHKTGRADTSAALLKVPVYLALEVRCSVFEIHTRAVECFQDLKLIRNAISEHAKIAKNGLFKALYLKMYMSDPYKTSQGACIEPSYRLSTNKIIRSPLSGGGGRDASGSVDFNAPSNLRVVFDLYWRVVKLQGHLKSCSSKSSTQILNAIVDRLARRGDEVTVFNTETRNYFPSAIGNFTGRVPVTVPFQIYAGRSSDICQRLIFKSARVTLNTLFEGGKEGQDSPECSLLQRGKRLDTAGAIHVELLASLSTAAPRDLRFFNRNRQDECDDAQARIYLTSNIPIL</sequence>
<evidence type="ECO:0000313" key="2">
    <source>
        <dbReference type="EMBL" id="KAJ8883045.1"/>
    </source>
</evidence>
<evidence type="ECO:0000313" key="3">
    <source>
        <dbReference type="Proteomes" id="UP001159363"/>
    </source>
</evidence>
<name>A0ABQ9HFM8_9NEOP</name>
<reference evidence="2 3" key="1">
    <citation type="submission" date="2023-02" db="EMBL/GenBank/DDBJ databases">
        <title>LHISI_Scaffold_Assembly.</title>
        <authorList>
            <person name="Stuart O.P."/>
            <person name="Cleave R."/>
            <person name="Magrath M.J.L."/>
            <person name="Mikheyev A.S."/>
        </authorList>
    </citation>
    <scope>NUCLEOTIDE SEQUENCE [LARGE SCALE GENOMIC DNA]</scope>
    <source>
        <strain evidence="2">Daus_M_001</strain>
        <tissue evidence="2">Leg muscle</tissue>
    </source>
</reference>
<organism evidence="2 3">
    <name type="scientific">Dryococelus australis</name>
    <dbReference type="NCBI Taxonomy" id="614101"/>
    <lineage>
        <taxon>Eukaryota</taxon>
        <taxon>Metazoa</taxon>
        <taxon>Ecdysozoa</taxon>
        <taxon>Arthropoda</taxon>
        <taxon>Hexapoda</taxon>
        <taxon>Insecta</taxon>
        <taxon>Pterygota</taxon>
        <taxon>Neoptera</taxon>
        <taxon>Polyneoptera</taxon>
        <taxon>Phasmatodea</taxon>
        <taxon>Verophasmatodea</taxon>
        <taxon>Anareolatae</taxon>
        <taxon>Phasmatidae</taxon>
        <taxon>Eurycanthinae</taxon>
        <taxon>Dryococelus</taxon>
    </lineage>
</organism>
<protein>
    <submittedName>
        <fullName evidence="2">Uncharacterized protein</fullName>
    </submittedName>
</protein>
<keyword evidence="3" id="KW-1185">Reference proteome</keyword>
<dbReference type="Proteomes" id="UP001159363">
    <property type="component" value="Chromosome 4"/>
</dbReference>
<gene>
    <name evidence="2" type="ORF">PR048_014884</name>
</gene>
<proteinExistence type="predicted"/>
<accession>A0ABQ9HFM8</accession>
<dbReference type="EMBL" id="JARBHB010000005">
    <property type="protein sequence ID" value="KAJ8883045.1"/>
    <property type="molecule type" value="Genomic_DNA"/>
</dbReference>
<evidence type="ECO:0000256" key="1">
    <source>
        <dbReference type="SAM" id="MobiDB-lite"/>
    </source>
</evidence>
<feature type="compositionally biased region" description="Basic and acidic residues" evidence="1">
    <location>
        <begin position="1"/>
        <end position="19"/>
    </location>
</feature>